<sequence>MWYMHDGAPSHFSRATRELLNTTYPDRWIGRGGLIPWPARSPDMNPLDFFFWGYLKTLVYSTPVPDVAPLRQRIVNGCDIIHNTPGIFQRVRQSMRRRAQACLESNEGHFEYLF</sequence>
<dbReference type="AlphaFoldDB" id="A0A026WKD7"/>
<dbReference type="PANTHER" id="PTHR47326:SF1">
    <property type="entry name" value="HTH PSQ-TYPE DOMAIN-CONTAINING PROTEIN"/>
    <property type="match status" value="1"/>
</dbReference>
<dbReference type="InterPro" id="IPR036397">
    <property type="entry name" value="RNaseH_sf"/>
</dbReference>
<evidence type="ECO:0000313" key="2">
    <source>
        <dbReference type="Proteomes" id="UP000053097"/>
    </source>
</evidence>
<dbReference type="Gene3D" id="3.30.420.10">
    <property type="entry name" value="Ribonuclease H-like superfamily/Ribonuclease H"/>
    <property type="match status" value="1"/>
</dbReference>
<reference evidence="1 2" key="1">
    <citation type="journal article" date="2014" name="Curr. Biol.">
        <title>The genome of the clonal raider ant Cerapachys biroi.</title>
        <authorList>
            <person name="Oxley P.R."/>
            <person name="Ji L."/>
            <person name="Fetter-Pruneda I."/>
            <person name="McKenzie S.K."/>
            <person name="Li C."/>
            <person name="Hu H."/>
            <person name="Zhang G."/>
            <person name="Kronauer D.J."/>
        </authorList>
    </citation>
    <scope>NUCLEOTIDE SEQUENCE [LARGE SCALE GENOMIC DNA]</scope>
</reference>
<evidence type="ECO:0008006" key="3">
    <source>
        <dbReference type="Google" id="ProtNLM"/>
    </source>
</evidence>
<organism evidence="1 2">
    <name type="scientific">Ooceraea biroi</name>
    <name type="common">Clonal raider ant</name>
    <name type="synonym">Cerapachys biroi</name>
    <dbReference type="NCBI Taxonomy" id="2015173"/>
    <lineage>
        <taxon>Eukaryota</taxon>
        <taxon>Metazoa</taxon>
        <taxon>Ecdysozoa</taxon>
        <taxon>Arthropoda</taxon>
        <taxon>Hexapoda</taxon>
        <taxon>Insecta</taxon>
        <taxon>Pterygota</taxon>
        <taxon>Neoptera</taxon>
        <taxon>Endopterygota</taxon>
        <taxon>Hymenoptera</taxon>
        <taxon>Apocrita</taxon>
        <taxon>Aculeata</taxon>
        <taxon>Formicoidea</taxon>
        <taxon>Formicidae</taxon>
        <taxon>Dorylinae</taxon>
        <taxon>Ooceraea</taxon>
    </lineage>
</organism>
<keyword evidence="2" id="KW-1185">Reference proteome</keyword>
<accession>A0A026WKD7</accession>
<dbReference type="EMBL" id="KK107165">
    <property type="protein sequence ID" value="EZA56517.1"/>
    <property type="molecule type" value="Genomic_DNA"/>
</dbReference>
<dbReference type="Proteomes" id="UP000053097">
    <property type="component" value="Unassembled WGS sequence"/>
</dbReference>
<protein>
    <recommendedName>
        <fullName evidence="3">Tc1-like transposase DDE domain-containing protein</fullName>
    </recommendedName>
</protein>
<dbReference type="GO" id="GO:0003676">
    <property type="term" value="F:nucleic acid binding"/>
    <property type="evidence" value="ECO:0007669"/>
    <property type="project" value="InterPro"/>
</dbReference>
<dbReference type="OMA" id="GRWIGCA"/>
<gene>
    <name evidence="1" type="ORF">X777_03552</name>
</gene>
<evidence type="ECO:0000313" key="1">
    <source>
        <dbReference type="EMBL" id="EZA56517.1"/>
    </source>
</evidence>
<name>A0A026WKD7_OOCBI</name>
<dbReference type="PANTHER" id="PTHR47326">
    <property type="entry name" value="TRANSPOSABLE ELEMENT TC3 TRANSPOSASE-LIKE PROTEIN"/>
    <property type="match status" value="1"/>
</dbReference>
<proteinExistence type="predicted"/>